<evidence type="ECO:0000256" key="2">
    <source>
        <dbReference type="ARBA" id="ARBA00010617"/>
    </source>
</evidence>
<comment type="cofactor">
    <cofactor evidence="1">
        <name>heme</name>
        <dbReference type="ChEBI" id="CHEBI:30413"/>
    </cofactor>
</comment>
<dbReference type="PANTHER" id="PTHR46696">
    <property type="entry name" value="P450, PUTATIVE (EUROFUNG)-RELATED"/>
    <property type="match status" value="1"/>
</dbReference>
<dbReference type="EMBL" id="PZJX01000074">
    <property type="protein sequence ID" value="PTE06325.1"/>
    <property type="molecule type" value="Genomic_DNA"/>
</dbReference>
<dbReference type="SUPFAM" id="SSF48264">
    <property type="entry name" value="Cytochrome P450"/>
    <property type="match status" value="1"/>
</dbReference>
<dbReference type="GO" id="GO:0004497">
    <property type="term" value="F:monooxygenase activity"/>
    <property type="evidence" value="ECO:0007669"/>
    <property type="project" value="InterPro"/>
</dbReference>
<dbReference type="GO" id="GO:0020037">
    <property type="term" value="F:heme binding"/>
    <property type="evidence" value="ECO:0007669"/>
    <property type="project" value="InterPro"/>
</dbReference>
<dbReference type="InterPro" id="IPR036396">
    <property type="entry name" value="Cyt_P450_sf"/>
</dbReference>
<proteinExistence type="inferred from homology"/>
<reference evidence="3 4" key="1">
    <citation type="submission" date="2018-03" db="EMBL/GenBank/DDBJ databases">
        <title>Genome sequence of the symbiotic type strain Mesorhizobium helmanticense CSLC115NT isolated from Lotus corniculatus nodules.</title>
        <authorList>
            <person name="Sannazzaro A.I."/>
            <person name="Torres Tejerizo G.A."/>
            <person name="Dip D."/>
            <person name="Caballero M."/>
            <person name="Pistorio M."/>
            <person name="Estrella M.J."/>
        </authorList>
    </citation>
    <scope>NUCLEOTIDE SEQUENCE [LARGE SCALE GENOMIC DNA]</scope>
    <source>
        <strain evidence="3 4">CSLC115N</strain>
    </source>
</reference>
<comment type="caution">
    <text evidence="3">The sequence shown here is derived from an EMBL/GenBank/DDBJ whole genome shotgun (WGS) entry which is preliminary data.</text>
</comment>
<dbReference type="Pfam" id="PF00067">
    <property type="entry name" value="p450"/>
    <property type="match status" value="1"/>
</dbReference>
<evidence type="ECO:0008006" key="5">
    <source>
        <dbReference type="Google" id="ProtNLM"/>
    </source>
</evidence>
<dbReference type="GO" id="GO:0016705">
    <property type="term" value="F:oxidoreductase activity, acting on paired donors, with incorporation or reduction of molecular oxygen"/>
    <property type="evidence" value="ECO:0007669"/>
    <property type="project" value="InterPro"/>
</dbReference>
<dbReference type="GO" id="GO:0005506">
    <property type="term" value="F:iron ion binding"/>
    <property type="evidence" value="ECO:0007669"/>
    <property type="project" value="InterPro"/>
</dbReference>
<gene>
    <name evidence="3" type="ORF">C9427_32305</name>
</gene>
<dbReference type="InterPro" id="IPR002397">
    <property type="entry name" value="Cyt_P450_B"/>
</dbReference>
<dbReference type="Gene3D" id="1.10.630.10">
    <property type="entry name" value="Cytochrome P450"/>
    <property type="match status" value="1"/>
</dbReference>
<dbReference type="Proteomes" id="UP000240259">
    <property type="component" value="Unassembled WGS sequence"/>
</dbReference>
<dbReference type="PANTHER" id="PTHR46696:SF1">
    <property type="entry name" value="CYTOCHROME P450 YJIB-RELATED"/>
    <property type="match status" value="1"/>
</dbReference>
<dbReference type="AlphaFoldDB" id="A0A2T4IL31"/>
<name>A0A2T4IL31_9HYPH</name>
<comment type="similarity">
    <text evidence="2">Belongs to the cytochrome P450 family.</text>
</comment>
<organism evidence="3 4">
    <name type="scientific">Mesorhizobium helmanticense</name>
    <dbReference type="NCBI Taxonomy" id="1776423"/>
    <lineage>
        <taxon>Bacteria</taxon>
        <taxon>Pseudomonadati</taxon>
        <taxon>Pseudomonadota</taxon>
        <taxon>Alphaproteobacteria</taxon>
        <taxon>Hyphomicrobiales</taxon>
        <taxon>Phyllobacteriaceae</taxon>
        <taxon>Mesorhizobium</taxon>
    </lineage>
</organism>
<keyword evidence="4" id="KW-1185">Reference proteome</keyword>
<evidence type="ECO:0000313" key="4">
    <source>
        <dbReference type="Proteomes" id="UP000240259"/>
    </source>
</evidence>
<accession>A0A2T4IL31</accession>
<evidence type="ECO:0000256" key="1">
    <source>
        <dbReference type="ARBA" id="ARBA00001971"/>
    </source>
</evidence>
<protein>
    <recommendedName>
        <fullName evidence="5">Cytochrome P450</fullName>
    </recommendedName>
</protein>
<dbReference type="PRINTS" id="PR00359">
    <property type="entry name" value="BP450"/>
</dbReference>
<dbReference type="InterPro" id="IPR001128">
    <property type="entry name" value="Cyt_P450"/>
</dbReference>
<evidence type="ECO:0000313" key="3">
    <source>
        <dbReference type="EMBL" id="PTE06325.1"/>
    </source>
</evidence>
<sequence>MLSLANVDPFPSYDELRKRGPLVWDPGMNCWLAVSYDACKIIESDEDTFRIMYVDGSPKTLEINGGATGVSVMTGEKHGAMRRVYLKLLSPSAMTKYRVDHVLPVINDAIDRFQKRGSAELVTEYAQAIPERVVASMFGLPWKDDALVMQVAEWHKDIVAWIGMKNAGGELMQKAQNASDKLNELFLPLVLERKDKRGDDFISLLWSQGEKDYPGLGVTEVLHNTRDSAIGSGETTANAIANAVYLYLTNPEARQAITNDQGAALNAFVEETLRLLGSVQWRFRVANRDVSVLGVSVKKDDVICNLHAAANRDPEHYSCPHALDLNRKAPNDHLALNVGPRLCAGMHFARLLMREGMKGLIERLPELRLDTSMEPPRFRNYSHRSYGPLHVLF</sequence>